<keyword evidence="4" id="KW-0813">Transport</keyword>
<dbReference type="InterPro" id="IPR029039">
    <property type="entry name" value="Flavoprotein-like_sf"/>
</dbReference>
<evidence type="ECO:0000256" key="6">
    <source>
        <dbReference type="ARBA" id="ARBA00022643"/>
    </source>
</evidence>
<proteinExistence type="inferred from homology"/>
<dbReference type="Gene3D" id="3.40.50.360">
    <property type="match status" value="1"/>
</dbReference>
<evidence type="ECO:0000259" key="8">
    <source>
        <dbReference type="PROSITE" id="PS50902"/>
    </source>
</evidence>
<evidence type="ECO:0000256" key="1">
    <source>
        <dbReference type="ARBA" id="ARBA00001917"/>
    </source>
</evidence>
<comment type="caution">
    <text evidence="9">The sequence shown here is derived from an EMBL/GenBank/DDBJ whole genome shotgun (WGS) entry which is preliminary data.</text>
</comment>
<reference evidence="9 10" key="1">
    <citation type="submission" date="2020-07" db="EMBL/GenBank/DDBJ databases">
        <title>Facklamia lactis sp. nov., isolated from raw milk.</title>
        <authorList>
            <person name="Doll E.V."/>
            <person name="Huptas C."/>
            <person name="Staib L."/>
            <person name="Wenning M."/>
            <person name="Scherer S."/>
        </authorList>
    </citation>
    <scope>NUCLEOTIDE SEQUENCE [LARGE SCALE GENOMIC DNA]</scope>
    <source>
        <strain evidence="9 10">DSM 111018</strain>
    </source>
</reference>
<comment type="similarity">
    <text evidence="3">Belongs to the flavodoxin family.</text>
</comment>
<keyword evidence="7" id="KW-0249">Electron transport</keyword>
<dbReference type="EMBL" id="JACBXQ010000001">
    <property type="protein sequence ID" value="MBG9985818.1"/>
    <property type="molecule type" value="Genomic_DNA"/>
</dbReference>
<dbReference type="NCBIfam" id="NF005216">
    <property type="entry name" value="PRK06703.1"/>
    <property type="match status" value="1"/>
</dbReference>
<organism evidence="9 10">
    <name type="scientific">Facklamia lactis</name>
    <dbReference type="NCBI Taxonomy" id="2749967"/>
    <lineage>
        <taxon>Bacteria</taxon>
        <taxon>Bacillati</taxon>
        <taxon>Bacillota</taxon>
        <taxon>Bacilli</taxon>
        <taxon>Lactobacillales</taxon>
        <taxon>Aerococcaceae</taxon>
        <taxon>Facklamia</taxon>
    </lineage>
</organism>
<evidence type="ECO:0000256" key="5">
    <source>
        <dbReference type="ARBA" id="ARBA00022630"/>
    </source>
</evidence>
<dbReference type="PANTHER" id="PTHR42809:SF1">
    <property type="entry name" value="FLAVODOXIN 1"/>
    <property type="match status" value="1"/>
</dbReference>
<evidence type="ECO:0000256" key="2">
    <source>
        <dbReference type="ARBA" id="ARBA00003297"/>
    </source>
</evidence>
<comment type="cofactor">
    <cofactor evidence="1">
        <name>FMN</name>
        <dbReference type="ChEBI" id="CHEBI:58210"/>
    </cofactor>
</comment>
<dbReference type="PANTHER" id="PTHR42809">
    <property type="entry name" value="FLAVODOXIN 2"/>
    <property type="match status" value="1"/>
</dbReference>
<dbReference type="RefSeq" id="WP_197114471.1">
    <property type="nucleotide sequence ID" value="NZ_JACBXQ010000001.1"/>
</dbReference>
<accession>A0ABS0LNR8</accession>
<evidence type="ECO:0000256" key="7">
    <source>
        <dbReference type="ARBA" id="ARBA00022982"/>
    </source>
</evidence>
<name>A0ABS0LNR8_9LACT</name>
<gene>
    <name evidence="9" type="ORF">HZY91_02795</name>
</gene>
<evidence type="ECO:0000313" key="10">
    <source>
        <dbReference type="Proteomes" id="UP000721415"/>
    </source>
</evidence>
<dbReference type="Pfam" id="PF00258">
    <property type="entry name" value="Flavodoxin_1"/>
    <property type="match status" value="1"/>
</dbReference>
<dbReference type="InterPro" id="IPR008254">
    <property type="entry name" value="Flavodoxin/NO_synth"/>
</dbReference>
<evidence type="ECO:0000256" key="3">
    <source>
        <dbReference type="ARBA" id="ARBA00005267"/>
    </source>
</evidence>
<keyword evidence="10" id="KW-1185">Reference proteome</keyword>
<protein>
    <submittedName>
        <fullName evidence="9">Flavodoxin</fullName>
    </submittedName>
</protein>
<keyword evidence="6" id="KW-0288">FMN</keyword>
<evidence type="ECO:0000256" key="4">
    <source>
        <dbReference type="ARBA" id="ARBA00022448"/>
    </source>
</evidence>
<dbReference type="InterPro" id="IPR050619">
    <property type="entry name" value="Flavodoxin"/>
</dbReference>
<sequence length="155" mass="17361">MASALIVYASLTGNTEEAAEIFGQALVEQGIEVTIKEIGSTEVIDFLAYDVCIVGSYTYGPGTKGELPEEAQDFYEEMMNVDLSGKWYTIFGSGDDCYPEWCTAVDDFDQQFQKTGAKLAVPSYKFNLNPEEQEMEDLYERAKILSEVINQKERS</sequence>
<evidence type="ECO:0000313" key="9">
    <source>
        <dbReference type="EMBL" id="MBG9985818.1"/>
    </source>
</evidence>
<dbReference type="NCBIfam" id="NF005587">
    <property type="entry name" value="PRK07308.1"/>
    <property type="match status" value="1"/>
</dbReference>
<dbReference type="Proteomes" id="UP000721415">
    <property type="component" value="Unassembled WGS sequence"/>
</dbReference>
<comment type="function">
    <text evidence="2">Low-potential electron donor to a number of redox enzymes.</text>
</comment>
<feature type="domain" description="Flavodoxin-like" evidence="8">
    <location>
        <begin position="4"/>
        <end position="146"/>
    </location>
</feature>
<dbReference type="PROSITE" id="PS50902">
    <property type="entry name" value="FLAVODOXIN_LIKE"/>
    <property type="match status" value="1"/>
</dbReference>
<dbReference type="SUPFAM" id="SSF52218">
    <property type="entry name" value="Flavoproteins"/>
    <property type="match status" value="1"/>
</dbReference>
<keyword evidence="5" id="KW-0285">Flavoprotein</keyword>